<sequence length="234" mass="23715">MLIPTIVLGLLSHGVGFVSAASKMPGQRLLLDNTSTVGLPLAATASASRSATPTPSAQNSASVGLTSSAFASASISAVAHSSSSALSSSTRQPRSRGSRTDLSLIQESYAFGSGTSLNDYHYVANELSGAYSGCNGVYQVVEDTPAAGFPDAQITLNCNGQSGNSVDASFTFSVNGQVLQCTFINHNDGSNAFFIICGSSAGVANTCAASAMAAVAGMYPAAYLSTPSWTFLPN</sequence>
<evidence type="ECO:0000313" key="3">
    <source>
        <dbReference type="Proteomes" id="UP001221142"/>
    </source>
</evidence>
<dbReference type="Proteomes" id="UP001221142">
    <property type="component" value="Unassembled WGS sequence"/>
</dbReference>
<dbReference type="EMBL" id="JARKIF010000025">
    <property type="protein sequence ID" value="KAJ7614851.1"/>
    <property type="molecule type" value="Genomic_DNA"/>
</dbReference>
<evidence type="ECO:0000313" key="2">
    <source>
        <dbReference type="EMBL" id="KAJ7614851.1"/>
    </source>
</evidence>
<evidence type="ECO:0008006" key="4">
    <source>
        <dbReference type="Google" id="ProtNLM"/>
    </source>
</evidence>
<reference evidence="2" key="1">
    <citation type="submission" date="2023-03" db="EMBL/GenBank/DDBJ databases">
        <title>Massive genome expansion in bonnet fungi (Mycena s.s.) driven by repeated elements and novel gene families across ecological guilds.</title>
        <authorList>
            <consortium name="Lawrence Berkeley National Laboratory"/>
            <person name="Harder C.B."/>
            <person name="Miyauchi S."/>
            <person name="Viragh M."/>
            <person name="Kuo A."/>
            <person name="Thoen E."/>
            <person name="Andreopoulos B."/>
            <person name="Lu D."/>
            <person name="Skrede I."/>
            <person name="Drula E."/>
            <person name="Henrissat B."/>
            <person name="Morin E."/>
            <person name="Kohler A."/>
            <person name="Barry K."/>
            <person name="LaButti K."/>
            <person name="Morin E."/>
            <person name="Salamov A."/>
            <person name="Lipzen A."/>
            <person name="Mereny Z."/>
            <person name="Hegedus B."/>
            <person name="Baldrian P."/>
            <person name="Stursova M."/>
            <person name="Weitz H."/>
            <person name="Taylor A."/>
            <person name="Grigoriev I.V."/>
            <person name="Nagy L.G."/>
            <person name="Martin F."/>
            <person name="Kauserud H."/>
        </authorList>
    </citation>
    <scope>NUCLEOTIDE SEQUENCE</scope>
    <source>
        <strain evidence="2">9284</strain>
    </source>
</reference>
<accession>A0AAD7B9M2</accession>
<dbReference type="AlphaFoldDB" id="A0AAD7B9M2"/>
<protein>
    <recommendedName>
        <fullName evidence="4">AA1-like domain-containing protein</fullName>
    </recommendedName>
</protein>
<comment type="caution">
    <text evidence="2">The sequence shown here is derived from an EMBL/GenBank/DDBJ whole genome shotgun (WGS) entry which is preliminary data.</text>
</comment>
<proteinExistence type="predicted"/>
<organism evidence="2 3">
    <name type="scientific">Roridomyces roridus</name>
    <dbReference type="NCBI Taxonomy" id="1738132"/>
    <lineage>
        <taxon>Eukaryota</taxon>
        <taxon>Fungi</taxon>
        <taxon>Dikarya</taxon>
        <taxon>Basidiomycota</taxon>
        <taxon>Agaricomycotina</taxon>
        <taxon>Agaricomycetes</taxon>
        <taxon>Agaricomycetidae</taxon>
        <taxon>Agaricales</taxon>
        <taxon>Marasmiineae</taxon>
        <taxon>Mycenaceae</taxon>
        <taxon>Roridomyces</taxon>
    </lineage>
</organism>
<name>A0AAD7B9M2_9AGAR</name>
<gene>
    <name evidence="2" type="ORF">FB45DRAFT_1109055</name>
</gene>
<evidence type="ECO:0000256" key="1">
    <source>
        <dbReference type="SAM" id="SignalP"/>
    </source>
</evidence>
<feature type="chain" id="PRO_5042162321" description="AA1-like domain-containing protein" evidence="1">
    <location>
        <begin position="21"/>
        <end position="234"/>
    </location>
</feature>
<feature type="signal peptide" evidence="1">
    <location>
        <begin position="1"/>
        <end position="20"/>
    </location>
</feature>
<keyword evidence="1" id="KW-0732">Signal</keyword>
<keyword evidence="3" id="KW-1185">Reference proteome</keyword>